<dbReference type="PROSITE" id="PS50158">
    <property type="entry name" value="ZF_CCHC"/>
    <property type="match status" value="1"/>
</dbReference>
<dbReference type="Pfam" id="PF17919">
    <property type="entry name" value="RT_RNaseH_2"/>
    <property type="match status" value="1"/>
</dbReference>
<dbReference type="PANTHER" id="PTHR37984:SF5">
    <property type="entry name" value="PROTEIN NYNRIN-LIKE"/>
    <property type="match status" value="1"/>
</dbReference>
<feature type="region of interest" description="Disordered" evidence="13">
    <location>
        <begin position="833"/>
        <end position="905"/>
    </location>
</feature>
<dbReference type="InterPro" id="IPR043502">
    <property type="entry name" value="DNA/RNA_pol_sf"/>
</dbReference>
<dbReference type="Gene3D" id="3.30.70.270">
    <property type="match status" value="2"/>
</dbReference>
<evidence type="ECO:0000259" key="15">
    <source>
        <dbReference type="PROSITE" id="PS50878"/>
    </source>
</evidence>
<dbReference type="InterPro" id="IPR050951">
    <property type="entry name" value="Retrovirus_Pol_polyprotein"/>
</dbReference>
<comment type="caution">
    <text evidence="16">The sequence shown here is derived from an EMBL/GenBank/DDBJ whole genome shotgun (WGS) entry which is preliminary data.</text>
</comment>
<sequence>MSSASSAVTYTSVYIDSEPGRVFWGADAKLLHTEGYGEAIFISEINADHFEIKTNLLQLVQANTYHGFERENPHTHINNFKRITSTLKFRDVPNDNISRMNTTSRENASKTDDRIDKLTDQISTLVDIFAKKVVTPTPIKEVEESCVTCGGPHAHYNCDATNSNQPSVCVATSTYNQVAPQNRASNYMAPPGFAPNQSSTSGTLPSNTISNPKGERKAITTRSGVACEGPSIPTNHSLKSFADALLLMPKFASTIKSLLTNKDKLFELANIPLNEDYSAMLLKKLPKKLGDPGKFLIPCDFSRMDVCHALADLGMSINLMPLSIWKKLSLPELIPTWMTLDLTDRSINHPKGVAEDVFIKVRKFHFLTDFVVVDFKADPRVPLILGRSFLRTGRALIDVYGEEITLREYTQEILGFSNNSSGGNPTSTSEPILFDFSPSFTPFEGSDFILDVIEAYLKDESISPEINHADYDPEEDICLIEKLLNNDPFQLPPMDIKQGKVVKVKSSIEEPPELKLKDLPSHLEYAYLEGVDKLQVIIEKDLKDNEKEALLKVLKSYKRAIAWKITNIKGIDPRFCTHKILMEEDYKPMVQIQIRVNPKFHEVIKKEVIKLLDARMIYPIYDSPWNLPFELMCDASDFAIGAVLGQRKTKHFQPIHYASKTMIEAQIHYTMTEKEMLAVVYAFEKFRPYLILSKSIVYMDHSALNYLLSKQDAKPRLIRWVLLLQEFDIIIRDKKGTENLAADHLSRLENPHKDVFENKDINENFPLETLDYIPGLEEPQTPPAPQDEDERELMFIQPHDTDYVPEPMYPEYIPLEGEHVFLVEEQLLPPVDAPIAESPGYVAKSDPKEDPEEYEDDETEDCPVDYPMDGGDDRDDDDGDSYGNDADDEDEEEEEEEHLALADSAIVIPTVELVSPPKGTEPIITPPSTDTTTTGARITVQLQAAISLPPEAEVERLLAMPTPPPSPLTLLSPTSAGERLARMASTKALIDAVTAALPSPPLPPLPPLLYIPPPVDRRDDILETEMPPRKRSCLFALGSRYEIEESSTSRPTKGRGIDYGFVSTLDFEARRRGIGEVGYGIRDTWVDLAEAVPEISLMTLGEVNTWVTELADLHEHDTQELYALPEDAQDNRTRISQRVTMDSQRVDLLMEDRIAHQETILIVEQEAYVAREAWAHSIGLSQAVHSELQTHREQVYTHEFQLHAHQTQLQLQGTLIQTQHQGEIKELEIELWNLKVKRNDVSIYTECFQELTLICTKFVANETEKIDKYISGLPDNIRSIKSSKPKMLDETIELANDFMDQKLRTYAKKQTNNKRKADDLFRNNHGETCPSAPGTIFITMARVLRNATSVTRAIPKGNGCFKCGALGHFKRDCPKLKNKDEGNVNAQGWVYVVGNADKRGNASRDPDSNVAWKEEDKSEGKQLKDVPIVQDFPKVFLEDLSGLPPARPIEFQIDLIPGAAPVARAPYRLAPSKMKKLSEQLQELSDKGFIRPSSSPWGAPVLFVKKKDGSFRMYIDYRELNKLTVKNRYPLPRIDDLFDQRQGSSFYSKIDLRSGYHQLRVREQDVPEMVFKTRYGHYEFQVMLFGLTNILAVFMDLMNRVCKPYLDKFLIVFIDDILIYSKDKKEHEEHLKAILELLKKEKLGIHVDPTKIESSKDWASPKMPTEIHQFLGLAGYYQRFIKGFLKIEKSMTKLTQKGINFDWGEKEENAFQLIKQKLCSAPILALPEGSKDFVVNYDASHKGLGDVLMQREKVIAYASRQLKIHEKNYTTHDLELGSVVFALKIWRHYPYGTKCTVFTDHKSKQHILDQKELNMKHRRGLELLSDYDCDIRYYPGKANVVANALSRKERME</sequence>
<dbReference type="Pfam" id="PF00078">
    <property type="entry name" value="RVT_1"/>
    <property type="match status" value="1"/>
</dbReference>
<feature type="region of interest" description="Disordered" evidence="13">
    <location>
        <begin position="195"/>
        <end position="215"/>
    </location>
</feature>
<evidence type="ECO:0000256" key="5">
    <source>
        <dbReference type="ARBA" id="ARBA00022722"/>
    </source>
</evidence>
<keyword evidence="2" id="KW-0645">Protease</keyword>
<keyword evidence="11" id="KW-0511">Multifunctional enzyme</keyword>
<keyword evidence="6" id="KW-0064">Aspartyl protease</keyword>
<dbReference type="Gene3D" id="2.40.70.10">
    <property type="entry name" value="Acid Proteases"/>
    <property type="match status" value="1"/>
</dbReference>
<dbReference type="CDD" id="cd01647">
    <property type="entry name" value="RT_LTR"/>
    <property type="match status" value="1"/>
</dbReference>
<evidence type="ECO:0000256" key="9">
    <source>
        <dbReference type="ARBA" id="ARBA00022918"/>
    </source>
</evidence>
<keyword evidence="8" id="KW-0378">Hydrolase</keyword>
<dbReference type="FunFam" id="3.30.70.270:FF:000020">
    <property type="entry name" value="Transposon Tf2-6 polyprotein-like Protein"/>
    <property type="match status" value="1"/>
</dbReference>
<feature type="domain" description="Reverse transcriptase" evidence="15">
    <location>
        <begin position="1485"/>
        <end position="1675"/>
    </location>
</feature>
<proteinExistence type="predicted"/>
<dbReference type="Pfam" id="PF00098">
    <property type="entry name" value="zf-CCHC"/>
    <property type="match status" value="1"/>
</dbReference>
<keyword evidence="10" id="KW-0238">DNA-binding</keyword>
<feature type="compositionally biased region" description="Acidic residues" evidence="13">
    <location>
        <begin position="849"/>
        <end position="863"/>
    </location>
</feature>
<evidence type="ECO:0000256" key="1">
    <source>
        <dbReference type="ARBA" id="ARBA00012493"/>
    </source>
</evidence>
<dbReference type="Pfam" id="PF17917">
    <property type="entry name" value="RT_RNaseH"/>
    <property type="match status" value="1"/>
</dbReference>
<evidence type="ECO:0000256" key="12">
    <source>
        <dbReference type="PROSITE-ProRule" id="PRU00047"/>
    </source>
</evidence>
<dbReference type="GO" id="GO:0003964">
    <property type="term" value="F:RNA-directed DNA polymerase activity"/>
    <property type="evidence" value="ECO:0007669"/>
    <property type="project" value="UniProtKB-KW"/>
</dbReference>
<evidence type="ECO:0000256" key="4">
    <source>
        <dbReference type="ARBA" id="ARBA00022695"/>
    </source>
</evidence>
<evidence type="ECO:0000256" key="7">
    <source>
        <dbReference type="ARBA" id="ARBA00022759"/>
    </source>
</evidence>
<organism evidence="16">
    <name type="scientific">Tanacetum cinerariifolium</name>
    <name type="common">Dalmatian daisy</name>
    <name type="synonym">Chrysanthemum cinerariifolium</name>
    <dbReference type="NCBI Taxonomy" id="118510"/>
    <lineage>
        <taxon>Eukaryota</taxon>
        <taxon>Viridiplantae</taxon>
        <taxon>Streptophyta</taxon>
        <taxon>Embryophyta</taxon>
        <taxon>Tracheophyta</taxon>
        <taxon>Spermatophyta</taxon>
        <taxon>Magnoliopsida</taxon>
        <taxon>eudicotyledons</taxon>
        <taxon>Gunneridae</taxon>
        <taxon>Pentapetalae</taxon>
        <taxon>asterids</taxon>
        <taxon>campanulids</taxon>
        <taxon>Asterales</taxon>
        <taxon>Asteraceae</taxon>
        <taxon>Asteroideae</taxon>
        <taxon>Anthemideae</taxon>
        <taxon>Anthemidinae</taxon>
        <taxon>Tanacetum</taxon>
    </lineage>
</organism>
<evidence type="ECO:0000259" key="14">
    <source>
        <dbReference type="PROSITE" id="PS50158"/>
    </source>
</evidence>
<evidence type="ECO:0000256" key="6">
    <source>
        <dbReference type="ARBA" id="ARBA00022750"/>
    </source>
</evidence>
<dbReference type="EC" id="2.7.7.49" evidence="1"/>
<dbReference type="SUPFAM" id="SSF57756">
    <property type="entry name" value="Retrovirus zinc finger-like domains"/>
    <property type="match status" value="1"/>
</dbReference>
<dbReference type="Gene3D" id="3.10.10.10">
    <property type="entry name" value="HIV Type 1 Reverse Transcriptase, subunit A, domain 1"/>
    <property type="match status" value="2"/>
</dbReference>
<dbReference type="GO" id="GO:0003677">
    <property type="term" value="F:DNA binding"/>
    <property type="evidence" value="ECO:0007669"/>
    <property type="project" value="UniProtKB-KW"/>
</dbReference>
<dbReference type="CDD" id="cd00303">
    <property type="entry name" value="retropepsin_like"/>
    <property type="match status" value="1"/>
</dbReference>
<feature type="region of interest" description="Disordered" evidence="13">
    <location>
        <begin position="1397"/>
        <end position="1418"/>
    </location>
</feature>
<accession>A0A6L2KZV7</accession>
<feature type="compositionally biased region" description="Polar residues" evidence="13">
    <location>
        <begin position="195"/>
        <end position="211"/>
    </location>
</feature>
<dbReference type="Gene3D" id="4.10.60.10">
    <property type="entry name" value="Zinc finger, CCHC-type"/>
    <property type="match status" value="1"/>
</dbReference>
<dbReference type="Gene3D" id="3.10.20.370">
    <property type="match status" value="1"/>
</dbReference>
<evidence type="ECO:0000256" key="13">
    <source>
        <dbReference type="SAM" id="MobiDB-lite"/>
    </source>
</evidence>
<dbReference type="InterPro" id="IPR041373">
    <property type="entry name" value="RT_RNaseH"/>
</dbReference>
<evidence type="ECO:0000256" key="2">
    <source>
        <dbReference type="ARBA" id="ARBA00022670"/>
    </source>
</evidence>
<dbReference type="GO" id="GO:0006508">
    <property type="term" value="P:proteolysis"/>
    <property type="evidence" value="ECO:0007669"/>
    <property type="project" value="UniProtKB-KW"/>
</dbReference>
<keyword evidence="5" id="KW-0540">Nuclease</keyword>
<dbReference type="CDD" id="cd09274">
    <property type="entry name" value="RNase_HI_RT_Ty3"/>
    <property type="match status" value="2"/>
</dbReference>
<dbReference type="InterPro" id="IPR041577">
    <property type="entry name" value="RT_RNaseH_2"/>
</dbReference>
<evidence type="ECO:0000313" key="16">
    <source>
        <dbReference type="EMBL" id="GEU54776.1"/>
    </source>
</evidence>
<evidence type="ECO:0000256" key="3">
    <source>
        <dbReference type="ARBA" id="ARBA00022679"/>
    </source>
</evidence>
<dbReference type="GO" id="GO:0004519">
    <property type="term" value="F:endonuclease activity"/>
    <property type="evidence" value="ECO:0007669"/>
    <property type="project" value="UniProtKB-KW"/>
</dbReference>
<keyword evidence="4" id="KW-0548">Nucleotidyltransferase</keyword>
<dbReference type="InterPro" id="IPR001878">
    <property type="entry name" value="Znf_CCHC"/>
</dbReference>
<dbReference type="PROSITE" id="PS50878">
    <property type="entry name" value="RT_POL"/>
    <property type="match status" value="1"/>
</dbReference>
<dbReference type="InterPro" id="IPR036875">
    <property type="entry name" value="Znf_CCHC_sf"/>
</dbReference>
<dbReference type="FunFam" id="3.10.20.370:FF:000001">
    <property type="entry name" value="Retrovirus-related Pol polyprotein from transposon 17.6-like protein"/>
    <property type="match status" value="1"/>
</dbReference>
<evidence type="ECO:0000256" key="10">
    <source>
        <dbReference type="ARBA" id="ARBA00023125"/>
    </source>
</evidence>
<reference evidence="16" key="1">
    <citation type="journal article" date="2019" name="Sci. Rep.">
        <title>Draft genome of Tanacetum cinerariifolium, the natural source of mosquito coil.</title>
        <authorList>
            <person name="Yamashiro T."/>
            <person name="Shiraishi A."/>
            <person name="Satake H."/>
            <person name="Nakayama K."/>
        </authorList>
    </citation>
    <scope>NUCLEOTIDE SEQUENCE</scope>
</reference>
<keyword evidence="3" id="KW-0808">Transferase</keyword>
<name>A0A6L2KZV7_TANCI</name>
<keyword evidence="9 16" id="KW-0695">RNA-directed DNA polymerase</keyword>
<keyword evidence="7" id="KW-0255">Endonuclease</keyword>
<evidence type="ECO:0000256" key="11">
    <source>
        <dbReference type="ARBA" id="ARBA00023268"/>
    </source>
</evidence>
<dbReference type="InterPro" id="IPR043128">
    <property type="entry name" value="Rev_trsase/Diguanyl_cyclase"/>
</dbReference>
<dbReference type="PANTHER" id="PTHR37984">
    <property type="entry name" value="PROTEIN CBG26694"/>
    <property type="match status" value="1"/>
</dbReference>
<gene>
    <name evidence="16" type="ORF">Tci_026754</name>
</gene>
<dbReference type="GO" id="GO:0008270">
    <property type="term" value="F:zinc ion binding"/>
    <property type="evidence" value="ECO:0007669"/>
    <property type="project" value="UniProtKB-KW"/>
</dbReference>
<keyword evidence="12" id="KW-0862">Zinc</keyword>
<dbReference type="SMART" id="SM00343">
    <property type="entry name" value="ZnF_C2HC"/>
    <property type="match status" value="1"/>
</dbReference>
<feature type="domain" description="CCHC-type" evidence="14">
    <location>
        <begin position="1360"/>
        <end position="1375"/>
    </location>
</feature>
<dbReference type="InterPro" id="IPR021109">
    <property type="entry name" value="Peptidase_aspartic_dom_sf"/>
</dbReference>
<feature type="compositionally biased region" description="Acidic residues" evidence="13">
    <location>
        <begin position="870"/>
        <end position="897"/>
    </location>
</feature>
<evidence type="ECO:0000256" key="8">
    <source>
        <dbReference type="ARBA" id="ARBA00022801"/>
    </source>
</evidence>
<dbReference type="SUPFAM" id="SSF56672">
    <property type="entry name" value="DNA/RNA polymerases"/>
    <property type="match status" value="2"/>
</dbReference>
<dbReference type="InterPro" id="IPR000477">
    <property type="entry name" value="RT_dom"/>
</dbReference>
<protein>
    <recommendedName>
        <fullName evidence="1">RNA-directed DNA polymerase</fullName>
        <ecNumber evidence="1">2.7.7.49</ecNumber>
    </recommendedName>
</protein>
<dbReference type="EMBL" id="BKCJ010003387">
    <property type="protein sequence ID" value="GEU54776.1"/>
    <property type="molecule type" value="Genomic_DNA"/>
</dbReference>
<keyword evidence="12" id="KW-0479">Metal-binding</keyword>
<keyword evidence="12" id="KW-0863">Zinc-finger</keyword>
<dbReference type="GO" id="GO:0004190">
    <property type="term" value="F:aspartic-type endopeptidase activity"/>
    <property type="evidence" value="ECO:0007669"/>
    <property type="project" value="UniProtKB-KW"/>
</dbReference>